<dbReference type="RefSeq" id="WP_025978033.1">
    <property type="nucleotide sequence ID" value="NZ_CP015614.1"/>
</dbReference>
<dbReference type="eggNOG" id="COG4961">
    <property type="taxonomic scope" value="Bacteria"/>
</dbReference>
<organism evidence="3 4">
    <name type="scientific">Brevundimonas naejangsanensis</name>
    <dbReference type="NCBI Taxonomy" id="588932"/>
    <lineage>
        <taxon>Bacteria</taxon>
        <taxon>Pseudomonadati</taxon>
        <taxon>Pseudomonadota</taxon>
        <taxon>Alphaproteobacteria</taxon>
        <taxon>Caulobacterales</taxon>
        <taxon>Caulobacteraceae</taxon>
        <taxon>Brevundimonas</taxon>
    </lineage>
</organism>
<dbReference type="OrthoDB" id="7189296at2"/>
<gene>
    <name evidence="3" type="ORF">DA69_13345</name>
</gene>
<dbReference type="EMBL" id="CP015614">
    <property type="protein sequence ID" value="ANF55639.1"/>
    <property type="molecule type" value="Genomic_DNA"/>
</dbReference>
<dbReference type="InterPro" id="IPR012495">
    <property type="entry name" value="TadE-like_dom"/>
</dbReference>
<feature type="domain" description="TadE-like" evidence="2">
    <location>
        <begin position="19"/>
        <end position="57"/>
    </location>
</feature>
<evidence type="ECO:0000256" key="1">
    <source>
        <dbReference type="SAM" id="Phobius"/>
    </source>
</evidence>
<sequence length="185" mass="20423">MNRRLRLRPVRRLPGDRDGATAIEFALIAPVMILLYFGLVEFSQGFMAQRRASHAASVVSDLVAQSERINRAGIDAIYAVGGLIMRPFPAAELSIRTTSISVDARGVATIEWSHGNGKALSPLQRGDPVTDLPPDVVEKEQTVIMGETQYIYRSPFAAVLPKPVALSRRYFLRPRTVDRVVCTDC</sequence>
<dbReference type="KEGG" id="bne:DA69_13345"/>
<feature type="transmembrane region" description="Helical" evidence="1">
    <location>
        <begin position="21"/>
        <end position="39"/>
    </location>
</feature>
<dbReference type="STRING" id="588932.DA69_13345"/>
<accession>A0A172Y8T1</accession>
<keyword evidence="1" id="KW-0472">Membrane</keyword>
<evidence type="ECO:0000313" key="3">
    <source>
        <dbReference type="EMBL" id="ANF55639.1"/>
    </source>
</evidence>
<evidence type="ECO:0000259" key="2">
    <source>
        <dbReference type="Pfam" id="PF07811"/>
    </source>
</evidence>
<keyword evidence="1" id="KW-1133">Transmembrane helix</keyword>
<name>A0A172Y8T1_9CAUL</name>
<proteinExistence type="predicted"/>
<evidence type="ECO:0000313" key="4">
    <source>
        <dbReference type="Proteomes" id="UP000077603"/>
    </source>
</evidence>
<dbReference type="Proteomes" id="UP000077603">
    <property type="component" value="Chromosome"/>
</dbReference>
<dbReference type="AlphaFoldDB" id="A0A172Y8T1"/>
<reference evidence="3 4" key="1">
    <citation type="journal article" date="2014" name="Genome Announc.">
        <title>Genome Sequence of a Promising Hydrogen-Producing Facultative Anaerobic Bacterium, Brevundimonas naejangsanensis Strain B1.</title>
        <authorList>
            <person name="Su H."/>
            <person name="Zhang T."/>
            <person name="Bao M."/>
            <person name="Jiang Y."/>
            <person name="Wang Y."/>
            <person name="Tan T."/>
        </authorList>
    </citation>
    <scope>NUCLEOTIDE SEQUENCE [LARGE SCALE GENOMIC DNA]</scope>
    <source>
        <strain evidence="3 4">B1</strain>
    </source>
</reference>
<protein>
    <submittedName>
        <fullName evidence="3">Pilus assembly protein TadE</fullName>
    </submittedName>
</protein>
<dbReference type="Pfam" id="PF07811">
    <property type="entry name" value="TadE"/>
    <property type="match status" value="1"/>
</dbReference>
<keyword evidence="4" id="KW-1185">Reference proteome</keyword>
<keyword evidence="1" id="KW-0812">Transmembrane</keyword>